<dbReference type="InterPro" id="IPR028059">
    <property type="entry name" value="SWM_rpt"/>
</dbReference>
<dbReference type="Gene3D" id="2.60.120.260">
    <property type="entry name" value="Galactose-binding domain-like"/>
    <property type="match status" value="1"/>
</dbReference>
<sequence length="595" mass="67057">MRIKNIIYTSLALTGLLISGCGENESLFVPNNFSDIAFINTQVVNQWSTHILEKGNPISFMDLSHNALSHSWTIDEGCCFIKGEFNKADTVFEQFIIPDAGKVSNENIVHVLFQEPGTKTVRLTNTFRDKVIYDGLSEAGQNQQTFPGDPVKESFFDEEKGVWVFDTLMHFKILDYVTADITMSRNNEELLKVSRDEEYLVANSSAWDKLSIEVGEELTISADIYGEPDENFWKLNTGLAEIETKKEIINEDPKIIRMTSVFQAAKISEGNLGYLSMERKSKEEGVKEPDKPASKQSKYIPLKVNIIAPTTPFVVEECKVVDMQAIQLSFKSTLKIAEDKLQEYLGCFTVISDEYNVEISDLALNETSNALILNLMNPVYKDEEIKVSYRGFEGNPIVDIYDRTLQNMVDVKPKYFDPVITDPVIRGFEGEIKNDKSLFGWYLQHFPVYSVCSDFAYSGNRSLLYDSNKAVAGTNYGNGVQCQTAAAESELNGPAGDYIVEGWIYIKDKGTLSKINFGIQFPYSSQTLQEAELNLGDKETDKWIKVSAKYRFAEPLVPGKSKLNILFPTINGTPQEGIIYIDDIKMYRDVSKPSN</sequence>
<name>A0AAW4SLA3_9BACE</name>
<organism evidence="1 3">
    <name type="scientific">Bacteroides xylanisolvens</name>
    <dbReference type="NCBI Taxonomy" id="371601"/>
    <lineage>
        <taxon>Bacteria</taxon>
        <taxon>Pseudomonadati</taxon>
        <taxon>Bacteroidota</taxon>
        <taxon>Bacteroidia</taxon>
        <taxon>Bacteroidales</taxon>
        <taxon>Bacteroidaceae</taxon>
        <taxon>Bacteroides</taxon>
    </lineage>
</organism>
<dbReference type="EMBL" id="JAIWWW010000009">
    <property type="protein sequence ID" value="MCA4522628.1"/>
    <property type="molecule type" value="Genomic_DNA"/>
</dbReference>
<dbReference type="Proteomes" id="UP001198461">
    <property type="component" value="Unassembled WGS sequence"/>
</dbReference>
<dbReference type="PROSITE" id="PS51257">
    <property type="entry name" value="PROKAR_LIPOPROTEIN"/>
    <property type="match status" value="1"/>
</dbReference>
<proteinExistence type="predicted"/>
<accession>A0AAW4SLA3</accession>
<evidence type="ECO:0000313" key="3">
    <source>
        <dbReference type="Proteomes" id="UP001197958"/>
    </source>
</evidence>
<dbReference type="Proteomes" id="UP001197958">
    <property type="component" value="Unassembled WGS sequence"/>
</dbReference>
<comment type="caution">
    <text evidence="1">The sequence shown here is derived from an EMBL/GenBank/DDBJ whole genome shotgun (WGS) entry which is preliminary data.</text>
</comment>
<dbReference type="EMBL" id="JAIWYE010000031">
    <property type="protein sequence ID" value="MCA4705411.1"/>
    <property type="molecule type" value="Genomic_DNA"/>
</dbReference>
<reference evidence="1" key="1">
    <citation type="submission" date="2023-08" db="EMBL/GenBank/DDBJ databases">
        <title>Mucin Metabolism Genes Underlie the Key Renovations of Bacteroides xylanisolvens Genomes in Captive Great Apes.</title>
        <authorList>
            <person name="Nishida A.H."/>
        </authorList>
    </citation>
    <scope>NUCLEOTIDE SEQUENCE</scope>
    <source>
        <strain evidence="2">P13.H9</strain>
        <strain evidence="1">P19.10B</strain>
    </source>
</reference>
<dbReference type="RefSeq" id="WP_128859049.1">
    <property type="nucleotide sequence ID" value="NZ_CP183042.1"/>
</dbReference>
<evidence type="ECO:0000313" key="1">
    <source>
        <dbReference type="EMBL" id="MCA4522628.1"/>
    </source>
</evidence>
<protein>
    <recommendedName>
        <fullName evidence="4">CBM-cenC domain-containing protein</fullName>
    </recommendedName>
</protein>
<evidence type="ECO:0008006" key="4">
    <source>
        <dbReference type="Google" id="ProtNLM"/>
    </source>
</evidence>
<gene>
    <name evidence="2" type="ORF">LD004_17550</name>
    <name evidence="1" type="ORF">LDZ35_05305</name>
</gene>
<dbReference type="Pfam" id="PF13753">
    <property type="entry name" value="SWM_repeat"/>
    <property type="match status" value="1"/>
</dbReference>
<dbReference type="AlphaFoldDB" id="A0AAW4SLA3"/>
<evidence type="ECO:0000313" key="2">
    <source>
        <dbReference type="EMBL" id="MCA4705411.1"/>
    </source>
</evidence>